<protein>
    <submittedName>
        <fullName evidence="1">Uncharacterized protein</fullName>
    </submittedName>
</protein>
<evidence type="ECO:0000313" key="2">
    <source>
        <dbReference type="Proteomes" id="UP000708208"/>
    </source>
</evidence>
<proteinExistence type="predicted"/>
<dbReference type="EMBL" id="CAJVCH010417419">
    <property type="protein sequence ID" value="CAG7818311.1"/>
    <property type="molecule type" value="Genomic_DNA"/>
</dbReference>
<reference evidence="1" key="1">
    <citation type="submission" date="2021-06" db="EMBL/GenBank/DDBJ databases">
        <authorList>
            <person name="Hodson N. C."/>
            <person name="Mongue J. A."/>
            <person name="Jaron S. K."/>
        </authorList>
    </citation>
    <scope>NUCLEOTIDE SEQUENCE</scope>
</reference>
<gene>
    <name evidence="1" type="ORF">AFUS01_LOCUS28824</name>
</gene>
<dbReference type="OrthoDB" id="7700504at2759"/>
<name>A0A8J2KHW7_9HEXA</name>
<sequence length="292" mass="32960">MNLPVIAESYICFECKFKVYMEHAKEYFPGVYCADPFQRHPKPNKKRFLTVFKEVTQEQIAMATLLGQNLSIAKKCDDAMDVDADPVIANLTDTHEISDESSTDTNDLSDSDDDYIDKEVAEEKFKLICNVLGIPVVKKSELRTIKQCISLRSVVQEKVAFLMRSFLKNDVDFAHDLVKGCLDCHELVEKLVVSKTAAETVAEQYKCMTSTPKWVSLSKIQTKFKVSKGTAVKVSKLRKQCGPMSAPPPRIGRKIPESTVHVVTEFYRNDENSKLSPAARDTIFVREVIQGH</sequence>
<accession>A0A8J2KHW7</accession>
<dbReference type="Proteomes" id="UP000708208">
    <property type="component" value="Unassembled WGS sequence"/>
</dbReference>
<organism evidence="1 2">
    <name type="scientific">Allacma fusca</name>
    <dbReference type="NCBI Taxonomy" id="39272"/>
    <lineage>
        <taxon>Eukaryota</taxon>
        <taxon>Metazoa</taxon>
        <taxon>Ecdysozoa</taxon>
        <taxon>Arthropoda</taxon>
        <taxon>Hexapoda</taxon>
        <taxon>Collembola</taxon>
        <taxon>Symphypleona</taxon>
        <taxon>Sminthuridae</taxon>
        <taxon>Allacma</taxon>
    </lineage>
</organism>
<comment type="caution">
    <text evidence="1">The sequence shown here is derived from an EMBL/GenBank/DDBJ whole genome shotgun (WGS) entry which is preliminary data.</text>
</comment>
<evidence type="ECO:0000313" key="1">
    <source>
        <dbReference type="EMBL" id="CAG7818311.1"/>
    </source>
</evidence>
<dbReference type="AlphaFoldDB" id="A0A8J2KHW7"/>
<keyword evidence="2" id="KW-1185">Reference proteome</keyword>